<dbReference type="InterPro" id="IPR018497">
    <property type="entry name" value="Peptidase_M13_C"/>
</dbReference>
<dbReference type="Pfam" id="PF05649">
    <property type="entry name" value="Peptidase_M13_N"/>
    <property type="match status" value="1"/>
</dbReference>
<comment type="cofactor">
    <cofactor evidence="1">
        <name>Zn(2+)</name>
        <dbReference type="ChEBI" id="CHEBI:29105"/>
    </cofactor>
</comment>
<organism evidence="12 13">
    <name type="scientific">Tenebrio molitor</name>
    <name type="common">Yellow mealworm beetle</name>
    <dbReference type="NCBI Taxonomy" id="7067"/>
    <lineage>
        <taxon>Eukaryota</taxon>
        <taxon>Metazoa</taxon>
        <taxon>Ecdysozoa</taxon>
        <taxon>Arthropoda</taxon>
        <taxon>Hexapoda</taxon>
        <taxon>Insecta</taxon>
        <taxon>Pterygota</taxon>
        <taxon>Neoptera</taxon>
        <taxon>Endopterygota</taxon>
        <taxon>Coleoptera</taxon>
        <taxon>Polyphaga</taxon>
        <taxon>Cucujiformia</taxon>
        <taxon>Tenebrionidae</taxon>
        <taxon>Tenebrio</taxon>
    </lineage>
</organism>
<dbReference type="InterPro" id="IPR024079">
    <property type="entry name" value="MetalloPept_cat_dom_sf"/>
</dbReference>
<dbReference type="EMBL" id="JABDTM020010447">
    <property type="protein sequence ID" value="KAH0820878.1"/>
    <property type="molecule type" value="Genomic_DNA"/>
</dbReference>
<keyword evidence="13" id="KW-1185">Reference proteome</keyword>
<protein>
    <recommendedName>
        <fullName evidence="14">Neprilysin</fullName>
    </recommendedName>
</protein>
<comment type="subcellular location">
    <subcellularLocation>
        <location evidence="2">Cell membrane</location>
        <topology evidence="2">Single-pass type II membrane protein</topology>
    </subcellularLocation>
</comment>
<comment type="similarity">
    <text evidence="3">Belongs to the peptidase M13 family.</text>
</comment>
<dbReference type="GO" id="GO:0004222">
    <property type="term" value="F:metalloendopeptidase activity"/>
    <property type="evidence" value="ECO:0007669"/>
    <property type="project" value="InterPro"/>
</dbReference>
<evidence type="ECO:0000256" key="9">
    <source>
        <dbReference type="SAM" id="MobiDB-lite"/>
    </source>
</evidence>
<dbReference type="SUPFAM" id="SSF55486">
    <property type="entry name" value="Metalloproteases ('zincins'), catalytic domain"/>
    <property type="match status" value="1"/>
</dbReference>
<dbReference type="CDD" id="cd08662">
    <property type="entry name" value="M13"/>
    <property type="match status" value="1"/>
</dbReference>
<dbReference type="PANTHER" id="PTHR11733:SF224">
    <property type="entry name" value="NEPRILYSIN-2"/>
    <property type="match status" value="1"/>
</dbReference>
<dbReference type="GO" id="GO:0005886">
    <property type="term" value="C:plasma membrane"/>
    <property type="evidence" value="ECO:0007669"/>
    <property type="project" value="UniProtKB-SubCell"/>
</dbReference>
<evidence type="ECO:0000256" key="6">
    <source>
        <dbReference type="ARBA" id="ARBA00022801"/>
    </source>
</evidence>
<dbReference type="Pfam" id="PF01431">
    <property type="entry name" value="Peptidase_M13"/>
    <property type="match status" value="1"/>
</dbReference>
<dbReference type="Gene3D" id="1.10.1380.10">
    <property type="entry name" value="Neutral endopeptidase , domain2"/>
    <property type="match status" value="1"/>
</dbReference>
<evidence type="ECO:0000256" key="7">
    <source>
        <dbReference type="ARBA" id="ARBA00022833"/>
    </source>
</evidence>
<keyword evidence="4" id="KW-0645">Protease</keyword>
<evidence type="ECO:0000313" key="12">
    <source>
        <dbReference type="EMBL" id="KAH0820878.1"/>
    </source>
</evidence>
<comment type="caution">
    <text evidence="12">The sequence shown here is derived from an EMBL/GenBank/DDBJ whole genome shotgun (WGS) entry which is preliminary data.</text>
</comment>
<evidence type="ECO:0000256" key="5">
    <source>
        <dbReference type="ARBA" id="ARBA00022723"/>
    </source>
</evidence>
<name>A0A8J6HWL5_TENMO</name>
<proteinExistence type="inferred from homology"/>
<reference evidence="12" key="1">
    <citation type="journal article" date="2020" name="J Insects Food Feed">
        <title>The yellow mealworm (Tenebrio molitor) genome: a resource for the emerging insects as food and feed industry.</title>
        <authorList>
            <person name="Eriksson T."/>
            <person name="Andere A."/>
            <person name="Kelstrup H."/>
            <person name="Emery V."/>
            <person name="Picard C."/>
        </authorList>
    </citation>
    <scope>NUCLEOTIDE SEQUENCE</scope>
    <source>
        <strain evidence="12">Stoneville</strain>
        <tissue evidence="12">Whole head</tissue>
    </source>
</reference>
<evidence type="ECO:0000256" key="4">
    <source>
        <dbReference type="ARBA" id="ARBA00022670"/>
    </source>
</evidence>
<evidence type="ECO:0000313" key="13">
    <source>
        <dbReference type="Proteomes" id="UP000719412"/>
    </source>
</evidence>
<gene>
    <name evidence="12" type="ORF">GEV33_001913</name>
</gene>
<keyword evidence="8" id="KW-0482">Metalloprotease</keyword>
<sequence>MSGDVDRQKSICMTEKCVHTAATILAKMDKTVDPCDDFYKFVCGSFIKNAVIPDEKAVLTSFSLLNDKVKLQLKKLLDPSHHERDSRPLKLLKTMYKSCLNTTKIEKESVSFVKKEFKELGGWPVTESTWNEKKFDWKSLLYRLRRSGWRHTFFIKMRIEPDLKNSSKRILTITQPDIPYYILKKGFNNTHVQAYYDYLQNLAIFFGAGTLSAAVEMKEVLHFEINLARIIVPRTDRLNASLEYNPMTIKEMQERVHSIPWLQLINNYLAPIEMFTSREVINVGTPQFFQHLENLLLDTKKRILANFMFVKIVRDLVPHLPEKFRTAELEYLKVIQGKSRIEPRWKECLREVDTLHIAASSLYVKNFFNKSDKRRVTELTLDVKRAFLGTLRKVEWMDEDTKKRALLKAEKINSFIAYPDEILDDDKVEEYYSGLQLNPKDYHLKLILNVSQFAHVKYVKTLRQPVSPSDWSSQAHSYDVNAFYDQRSNAIELRAAILQDSFFDSERPQYMNYGSIGTVTGHEITHSMDDRGRQYDETGSLVNWWTSETEDIFARRVKCLVQQYNNLTVPELGVALNGRKTLTQNVADNGGVKMAYQGYLKWMDRNEEELVLPGLAYTSRQMFWIAAATNVCTKYTKETLEQLVLSGRHSPDYFRVVAPLMNSDDFAKDFNCSLGAPMNPHHKCQVCLKTKFNFDEMSIMPHIDYDINAHEFLRVDCERTSRVKPWKRDRFTNRNHTGPEDGFDSSTAPEGRC</sequence>
<feature type="domain" description="Peptidase M13 N-terminal" evidence="11">
    <location>
        <begin position="34"/>
        <end position="419"/>
    </location>
</feature>
<evidence type="ECO:0000256" key="8">
    <source>
        <dbReference type="ARBA" id="ARBA00023049"/>
    </source>
</evidence>
<dbReference type="InterPro" id="IPR000718">
    <property type="entry name" value="Peptidase_M13"/>
</dbReference>
<evidence type="ECO:0000259" key="11">
    <source>
        <dbReference type="Pfam" id="PF05649"/>
    </source>
</evidence>
<dbReference type="PROSITE" id="PS51885">
    <property type="entry name" value="NEPRILYSIN"/>
    <property type="match status" value="1"/>
</dbReference>
<evidence type="ECO:0008006" key="14">
    <source>
        <dbReference type="Google" id="ProtNLM"/>
    </source>
</evidence>
<feature type="region of interest" description="Disordered" evidence="9">
    <location>
        <begin position="730"/>
        <end position="753"/>
    </location>
</feature>
<accession>A0A8J6HWL5</accession>
<keyword evidence="5" id="KW-0479">Metal-binding</keyword>
<dbReference type="PRINTS" id="PR00786">
    <property type="entry name" value="NEPRILYSIN"/>
</dbReference>
<dbReference type="InterPro" id="IPR008753">
    <property type="entry name" value="Peptidase_M13_N"/>
</dbReference>
<evidence type="ECO:0000256" key="1">
    <source>
        <dbReference type="ARBA" id="ARBA00001947"/>
    </source>
</evidence>
<dbReference type="PANTHER" id="PTHR11733">
    <property type="entry name" value="ZINC METALLOPROTEASE FAMILY M13 NEPRILYSIN-RELATED"/>
    <property type="match status" value="1"/>
</dbReference>
<dbReference type="Gene3D" id="3.40.390.10">
    <property type="entry name" value="Collagenase (Catalytic Domain)"/>
    <property type="match status" value="1"/>
</dbReference>
<feature type="domain" description="Peptidase M13 C-terminal" evidence="10">
    <location>
        <begin position="481"/>
        <end position="686"/>
    </location>
</feature>
<dbReference type="GO" id="GO:0016485">
    <property type="term" value="P:protein processing"/>
    <property type="evidence" value="ECO:0007669"/>
    <property type="project" value="TreeGrafter"/>
</dbReference>
<feature type="compositionally biased region" description="Polar residues" evidence="9">
    <location>
        <begin position="744"/>
        <end position="753"/>
    </location>
</feature>
<evidence type="ECO:0000256" key="2">
    <source>
        <dbReference type="ARBA" id="ARBA00004401"/>
    </source>
</evidence>
<dbReference type="InterPro" id="IPR042089">
    <property type="entry name" value="Peptidase_M13_dom_2"/>
</dbReference>
<reference evidence="12" key="2">
    <citation type="submission" date="2021-08" db="EMBL/GenBank/DDBJ databases">
        <authorList>
            <person name="Eriksson T."/>
        </authorList>
    </citation>
    <scope>NUCLEOTIDE SEQUENCE</scope>
    <source>
        <strain evidence="12">Stoneville</strain>
        <tissue evidence="12">Whole head</tissue>
    </source>
</reference>
<dbReference type="Proteomes" id="UP000719412">
    <property type="component" value="Unassembled WGS sequence"/>
</dbReference>
<keyword evidence="7" id="KW-0862">Zinc</keyword>
<dbReference type="GO" id="GO:0046872">
    <property type="term" value="F:metal ion binding"/>
    <property type="evidence" value="ECO:0007669"/>
    <property type="project" value="UniProtKB-KW"/>
</dbReference>
<dbReference type="AlphaFoldDB" id="A0A8J6HWL5"/>
<keyword evidence="6" id="KW-0378">Hydrolase</keyword>
<evidence type="ECO:0000256" key="3">
    <source>
        <dbReference type="ARBA" id="ARBA00007357"/>
    </source>
</evidence>
<evidence type="ECO:0000259" key="10">
    <source>
        <dbReference type="Pfam" id="PF01431"/>
    </source>
</evidence>